<proteinExistence type="predicted"/>
<comment type="caution">
    <text evidence="1">The sequence shown here is derived from an EMBL/GenBank/DDBJ whole genome shotgun (WGS) entry which is preliminary data.</text>
</comment>
<evidence type="ECO:0000313" key="1">
    <source>
        <dbReference type="EMBL" id="KAJ3477555.1"/>
    </source>
</evidence>
<keyword evidence="2" id="KW-1185">Reference proteome</keyword>
<organism evidence="1 2">
    <name type="scientific">Lecanicillium saksenae</name>
    <dbReference type="NCBI Taxonomy" id="468837"/>
    <lineage>
        <taxon>Eukaryota</taxon>
        <taxon>Fungi</taxon>
        <taxon>Dikarya</taxon>
        <taxon>Ascomycota</taxon>
        <taxon>Pezizomycotina</taxon>
        <taxon>Sordariomycetes</taxon>
        <taxon>Hypocreomycetidae</taxon>
        <taxon>Hypocreales</taxon>
        <taxon>Cordycipitaceae</taxon>
        <taxon>Lecanicillium</taxon>
    </lineage>
</organism>
<reference evidence="1" key="1">
    <citation type="submission" date="2022-07" db="EMBL/GenBank/DDBJ databases">
        <title>Genome Sequence of Lecanicillium saksenae.</title>
        <authorList>
            <person name="Buettner E."/>
        </authorList>
    </citation>
    <scope>NUCLEOTIDE SEQUENCE</scope>
    <source>
        <strain evidence="1">VT-O1</strain>
    </source>
</reference>
<dbReference type="EMBL" id="JANAKD010001641">
    <property type="protein sequence ID" value="KAJ3477555.1"/>
    <property type="molecule type" value="Genomic_DNA"/>
</dbReference>
<name>A0ACC1QI02_9HYPO</name>
<protein>
    <submittedName>
        <fullName evidence="1">Uncharacterized protein</fullName>
    </submittedName>
</protein>
<evidence type="ECO:0000313" key="2">
    <source>
        <dbReference type="Proteomes" id="UP001148737"/>
    </source>
</evidence>
<gene>
    <name evidence="1" type="ORF">NLG97_g8809</name>
</gene>
<sequence>MKATIPTIVFLYAGTAFARATADAKPTTTGKCTLDCLYEAAAKHQCGEKNIMKAYCDIVKTIDEEAAPCVKKCPDSEQLENYIEAMDRSVCEEVDRFL</sequence>
<dbReference type="Proteomes" id="UP001148737">
    <property type="component" value="Unassembled WGS sequence"/>
</dbReference>
<accession>A0ACC1QI02</accession>